<dbReference type="CDD" id="cd00293">
    <property type="entry name" value="USP-like"/>
    <property type="match status" value="1"/>
</dbReference>
<evidence type="ECO:0000259" key="1">
    <source>
        <dbReference type="Pfam" id="PF00582"/>
    </source>
</evidence>
<dbReference type="InterPro" id="IPR006016">
    <property type="entry name" value="UspA"/>
</dbReference>
<dbReference type="SUPFAM" id="SSF52402">
    <property type="entry name" value="Adenine nucleotide alpha hydrolases-like"/>
    <property type="match status" value="1"/>
</dbReference>
<dbReference type="Gene3D" id="3.40.50.620">
    <property type="entry name" value="HUPs"/>
    <property type="match status" value="1"/>
</dbReference>
<gene>
    <name evidence="2" type="ORF">A6302_03204</name>
</gene>
<evidence type="ECO:0000313" key="2">
    <source>
        <dbReference type="EMBL" id="ODN69478.1"/>
    </source>
</evidence>
<sequence>MAQGVPCDKVEVEHDRPYLAIIEAATERGCDLIAMTSHGRGGVASLVIGSETARCSPTRGSRCWSTAEALPRRGSPATDVNSWPRCTPCGGAFA</sequence>
<comment type="caution">
    <text evidence="2">The sequence shown here is derived from an EMBL/GenBank/DDBJ whole genome shotgun (WGS) entry which is preliminary data.</text>
</comment>
<feature type="domain" description="UspA" evidence="1">
    <location>
        <begin position="3"/>
        <end position="55"/>
    </location>
</feature>
<dbReference type="InterPro" id="IPR014729">
    <property type="entry name" value="Rossmann-like_a/b/a_fold"/>
</dbReference>
<proteinExistence type="predicted"/>
<accession>A0A1E3GZH7</accession>
<protein>
    <submittedName>
        <fullName evidence="2">Universal stress protein family protein</fullName>
    </submittedName>
</protein>
<dbReference type="AlphaFoldDB" id="A0A1E3GZH7"/>
<dbReference type="Proteomes" id="UP000094622">
    <property type="component" value="Unassembled WGS sequence"/>
</dbReference>
<evidence type="ECO:0000313" key="3">
    <source>
        <dbReference type="Proteomes" id="UP000094622"/>
    </source>
</evidence>
<dbReference type="EMBL" id="MCRJ01000088">
    <property type="protein sequence ID" value="ODN69478.1"/>
    <property type="molecule type" value="Genomic_DNA"/>
</dbReference>
<dbReference type="Pfam" id="PF00582">
    <property type="entry name" value="Usp"/>
    <property type="match status" value="1"/>
</dbReference>
<reference evidence="2 3" key="1">
    <citation type="submission" date="2016-07" db="EMBL/GenBank/DDBJ databases">
        <title>Draft Genome Sequence of Methylobrevis pamukkalensis PK2.</title>
        <authorList>
            <person name="Vasilenko O.V."/>
            <person name="Doronina N.V."/>
            <person name="Shmareva M.N."/>
            <person name="Tarlachkov S.V."/>
            <person name="Mustakhimov I."/>
            <person name="Trotsenko Y.A."/>
        </authorList>
    </citation>
    <scope>NUCLEOTIDE SEQUENCE [LARGE SCALE GENOMIC DNA]</scope>
    <source>
        <strain evidence="2 3">PK2</strain>
    </source>
</reference>
<keyword evidence="3" id="KW-1185">Reference proteome</keyword>
<dbReference type="RefSeq" id="WP_280939238.1">
    <property type="nucleotide sequence ID" value="NZ_MCRJ01000088.1"/>
</dbReference>
<name>A0A1E3GZH7_9HYPH</name>
<organism evidence="2 3">
    <name type="scientific">Methylobrevis pamukkalensis</name>
    <dbReference type="NCBI Taxonomy" id="1439726"/>
    <lineage>
        <taxon>Bacteria</taxon>
        <taxon>Pseudomonadati</taxon>
        <taxon>Pseudomonadota</taxon>
        <taxon>Alphaproteobacteria</taxon>
        <taxon>Hyphomicrobiales</taxon>
        <taxon>Pleomorphomonadaceae</taxon>
        <taxon>Methylobrevis</taxon>
    </lineage>
</organism>